<dbReference type="Proteomes" id="UP001056201">
    <property type="component" value="Chromosome 1"/>
</dbReference>
<proteinExistence type="predicted"/>
<feature type="region of interest" description="Disordered" evidence="1">
    <location>
        <begin position="1"/>
        <end position="38"/>
    </location>
</feature>
<keyword evidence="3" id="KW-1185">Reference proteome</keyword>
<feature type="region of interest" description="Disordered" evidence="1">
    <location>
        <begin position="65"/>
        <end position="114"/>
    </location>
</feature>
<organism evidence="2 3">
    <name type="scientific">Aquincola tertiaricarbonis</name>
    <dbReference type="NCBI Taxonomy" id="391953"/>
    <lineage>
        <taxon>Bacteria</taxon>
        <taxon>Pseudomonadati</taxon>
        <taxon>Pseudomonadota</taxon>
        <taxon>Betaproteobacteria</taxon>
        <taxon>Burkholderiales</taxon>
        <taxon>Sphaerotilaceae</taxon>
        <taxon>Aquincola</taxon>
    </lineage>
</organism>
<reference evidence="2" key="1">
    <citation type="submission" date="2022-05" db="EMBL/GenBank/DDBJ databases">
        <title>An RpoN-dependent PEP-CTERM gene is involved in floc formation of an Aquincola tertiaricarbonis strain.</title>
        <authorList>
            <person name="Qiu D."/>
            <person name="Xia M."/>
        </authorList>
    </citation>
    <scope>NUCLEOTIDE SEQUENCE</scope>
    <source>
        <strain evidence="2">RN12</strain>
    </source>
</reference>
<feature type="compositionally biased region" description="Acidic residues" evidence="1">
    <location>
        <begin position="82"/>
        <end position="93"/>
    </location>
</feature>
<dbReference type="RefSeq" id="WP_250194228.1">
    <property type="nucleotide sequence ID" value="NZ_CP097635.1"/>
</dbReference>
<evidence type="ECO:0000313" key="3">
    <source>
        <dbReference type="Proteomes" id="UP001056201"/>
    </source>
</evidence>
<feature type="compositionally biased region" description="Low complexity" evidence="1">
    <location>
        <begin position="66"/>
        <end position="78"/>
    </location>
</feature>
<name>A0ABY4RYT1_AQUTE</name>
<evidence type="ECO:0000256" key="1">
    <source>
        <dbReference type="SAM" id="MobiDB-lite"/>
    </source>
</evidence>
<gene>
    <name evidence="2" type="ORF">MW290_08425</name>
</gene>
<feature type="compositionally biased region" description="Basic and acidic residues" evidence="1">
    <location>
        <begin position="8"/>
        <end position="24"/>
    </location>
</feature>
<accession>A0ABY4RYT1</accession>
<sequence length="114" mass="12117">MTYPLNSQKDEPRVATQDGGDRTRAGSNYGDYVPPPERVHVQSALPDAQLPPDVAPEDPDAELIKAQHAQRAARPAQASIEGESEAGEEDPGAADEVLREPSSGPEGVVPRKPL</sequence>
<protein>
    <submittedName>
        <fullName evidence="2">Uncharacterized protein</fullName>
    </submittedName>
</protein>
<dbReference type="EMBL" id="CP097635">
    <property type="protein sequence ID" value="URI05963.1"/>
    <property type="molecule type" value="Genomic_DNA"/>
</dbReference>
<evidence type="ECO:0000313" key="2">
    <source>
        <dbReference type="EMBL" id="URI05963.1"/>
    </source>
</evidence>